<evidence type="ECO:0000256" key="1">
    <source>
        <dbReference type="ARBA" id="ARBA00004173"/>
    </source>
</evidence>
<evidence type="ECO:0000256" key="2">
    <source>
        <dbReference type="ARBA" id="ARBA00022980"/>
    </source>
</evidence>
<evidence type="ECO:0000256" key="3">
    <source>
        <dbReference type="ARBA" id="ARBA00022990"/>
    </source>
</evidence>
<name>A0A6I9ZBS0_GEOFO</name>
<dbReference type="GO" id="GO:1990904">
    <property type="term" value="C:ribonucleoprotein complex"/>
    <property type="evidence" value="ECO:0007669"/>
    <property type="project" value="UniProtKB-KW"/>
</dbReference>
<dbReference type="PROSITE" id="PS51880">
    <property type="entry name" value="TGS"/>
    <property type="match status" value="1"/>
</dbReference>
<dbReference type="SUPFAM" id="SSF55186">
    <property type="entry name" value="ThrRS/AlaRS common domain"/>
    <property type="match status" value="1"/>
</dbReference>
<dbReference type="CTD" id="54148"/>
<proteinExistence type="inferred from homology"/>
<dbReference type="InParanoid" id="A0A6I9ZBS0"/>
<dbReference type="Gene3D" id="3.10.20.30">
    <property type="match status" value="1"/>
</dbReference>
<dbReference type="AlphaFoldDB" id="A0A6I9ZBS0"/>
<dbReference type="InterPro" id="IPR004095">
    <property type="entry name" value="TGS"/>
</dbReference>
<evidence type="ECO:0000313" key="10">
    <source>
        <dbReference type="Proteomes" id="UP000504602"/>
    </source>
</evidence>
<dbReference type="RefSeq" id="XP_014164448.1">
    <property type="nucleotide sequence ID" value="XM_014308973.2"/>
</dbReference>
<comment type="similarity">
    <text evidence="6">Belongs to the mitochondrion-specific ribosomal protein mL39 family.</text>
</comment>
<organism evidence="10 11">
    <name type="scientific">Geospiza fortis</name>
    <name type="common">Medium ground-finch</name>
    <dbReference type="NCBI Taxonomy" id="48883"/>
    <lineage>
        <taxon>Eukaryota</taxon>
        <taxon>Metazoa</taxon>
        <taxon>Chordata</taxon>
        <taxon>Craniata</taxon>
        <taxon>Vertebrata</taxon>
        <taxon>Euteleostomi</taxon>
        <taxon>Archelosauria</taxon>
        <taxon>Archosauria</taxon>
        <taxon>Dinosauria</taxon>
        <taxon>Saurischia</taxon>
        <taxon>Theropoda</taxon>
        <taxon>Coelurosauria</taxon>
        <taxon>Aves</taxon>
        <taxon>Neognathae</taxon>
        <taxon>Neoaves</taxon>
        <taxon>Telluraves</taxon>
        <taxon>Australaves</taxon>
        <taxon>Passeriformes</taxon>
        <taxon>Thraupidae</taxon>
        <taxon>Geospiza</taxon>
    </lineage>
</organism>
<dbReference type="InterPro" id="IPR050062">
    <property type="entry name" value="Pro-tRNA_synthetase"/>
</dbReference>
<dbReference type="GO" id="GO:0003723">
    <property type="term" value="F:RNA binding"/>
    <property type="evidence" value="ECO:0007669"/>
    <property type="project" value="TreeGrafter"/>
</dbReference>
<evidence type="ECO:0000259" key="9">
    <source>
        <dbReference type="PROSITE" id="PS51880"/>
    </source>
</evidence>
<evidence type="ECO:0000256" key="6">
    <source>
        <dbReference type="ARBA" id="ARBA00061231"/>
    </source>
</evidence>
<dbReference type="FunFam" id="3.30.980.10:FF:000006">
    <property type="entry name" value="39S ribosomal protein L39, mitochondrial"/>
    <property type="match status" value="1"/>
</dbReference>
<dbReference type="GO" id="GO:0005739">
    <property type="term" value="C:mitochondrion"/>
    <property type="evidence" value="ECO:0007669"/>
    <property type="project" value="UniProtKB-SubCell"/>
</dbReference>
<dbReference type="CDD" id="cd01667">
    <property type="entry name" value="TGS_ThrRS"/>
    <property type="match status" value="1"/>
</dbReference>
<dbReference type="InterPro" id="IPR012676">
    <property type="entry name" value="TGS-like"/>
</dbReference>
<sequence length="391" mass="44637">MASLSPTSTPRAALDLHAQPGLHPAGHSLLPGANCRWWLLTLKGYLLLSLCSSSGVKTFPRAGKRYISTPAVSRLTPDEVVRMRNELFTKEKERQLSLHPRIEKIEVKYTGKPQPGSVFVMNKALSTPYNCAMHLSEWHCKNSVLALVDGEVWDMYRPLTKSCEIQFLTFKDEDPEEVNKAYWRSCAMIMACVLKRAFKDEYSVNLVKAPEVPVISGAFCYDVVLDNKLNDWKPTNDNFCSLTRDAKKLIHQDLPFETLHVEAKVAREMFQHNKYKMEMIERKAAQNMEGIVPLHRFGDFVDVSEGPHIPRTSFCFQYEITAAHNLQTDQSELIRRFQGVSLPVHLKAHHTVWHKLLERSKRLVTEEEYLETAAQCLEAKDGTEEGKHVSI</sequence>
<feature type="domain" description="TGS" evidence="9">
    <location>
        <begin position="103"/>
        <end position="169"/>
    </location>
</feature>
<dbReference type="FunFam" id="3.10.20.30:FF:000017">
    <property type="entry name" value="39S ribosomal protein L39, mitochondrial"/>
    <property type="match status" value="1"/>
</dbReference>
<keyword evidence="2 11" id="KW-0689">Ribosomal protein</keyword>
<dbReference type="GO" id="GO:0005840">
    <property type="term" value="C:ribosome"/>
    <property type="evidence" value="ECO:0007669"/>
    <property type="project" value="UniProtKB-KW"/>
</dbReference>
<evidence type="ECO:0000256" key="5">
    <source>
        <dbReference type="ARBA" id="ARBA00023274"/>
    </source>
</evidence>
<keyword evidence="4" id="KW-0496">Mitochondrion</keyword>
<accession>A0A6I9ZBS0</accession>
<dbReference type="GeneID" id="102038752"/>
<dbReference type="PANTHER" id="PTHR42753">
    <property type="entry name" value="MITOCHONDRIAL RIBOSOME PROTEIN L39/PROLYL-TRNA LIGASE FAMILY MEMBER"/>
    <property type="match status" value="1"/>
</dbReference>
<dbReference type="SUPFAM" id="SSF81271">
    <property type="entry name" value="TGS-like"/>
    <property type="match status" value="1"/>
</dbReference>
<dbReference type="Proteomes" id="UP000504602">
    <property type="component" value="Unplaced"/>
</dbReference>
<dbReference type="Gene3D" id="3.30.980.10">
    <property type="entry name" value="Threonyl-trna Synthetase, Chain A, domain 2"/>
    <property type="match status" value="1"/>
</dbReference>
<protein>
    <recommendedName>
        <fullName evidence="7">Large ribosomal subunit protein mL39</fullName>
    </recommendedName>
    <alternativeName>
        <fullName evidence="8">39S ribosomal protein L39, mitochondrial</fullName>
    </alternativeName>
</protein>
<gene>
    <name evidence="11" type="primary">MRPL39</name>
</gene>
<evidence type="ECO:0000256" key="4">
    <source>
        <dbReference type="ARBA" id="ARBA00023128"/>
    </source>
</evidence>
<dbReference type="KEGG" id="gfr:102038752"/>
<evidence type="ECO:0000256" key="8">
    <source>
        <dbReference type="ARBA" id="ARBA00075914"/>
    </source>
</evidence>
<evidence type="ECO:0000313" key="11">
    <source>
        <dbReference type="RefSeq" id="XP_014164448.1"/>
    </source>
</evidence>
<dbReference type="OrthoDB" id="5870821at2759"/>
<comment type="subcellular location">
    <subcellularLocation>
        <location evidence="1">Mitochondrion</location>
    </subcellularLocation>
</comment>
<dbReference type="PANTHER" id="PTHR42753:SF9">
    <property type="entry name" value="LARGE RIBOSOMAL SUBUNIT PROTEIN ML39"/>
    <property type="match status" value="1"/>
</dbReference>
<keyword evidence="5" id="KW-0687">Ribonucleoprotein</keyword>
<dbReference type="GO" id="GO:0000166">
    <property type="term" value="F:nucleotide binding"/>
    <property type="evidence" value="ECO:0007669"/>
    <property type="project" value="InterPro"/>
</dbReference>
<keyword evidence="10" id="KW-1185">Reference proteome</keyword>
<reference evidence="11" key="1">
    <citation type="submission" date="2025-08" db="UniProtKB">
        <authorList>
            <consortium name="RefSeq"/>
        </authorList>
    </citation>
    <scope>IDENTIFICATION</scope>
</reference>
<keyword evidence="3" id="KW-0007">Acetylation</keyword>
<dbReference type="InterPro" id="IPR018163">
    <property type="entry name" value="Thr/Ala-tRNA-synth_IIc_edit"/>
</dbReference>
<evidence type="ECO:0000256" key="7">
    <source>
        <dbReference type="ARBA" id="ARBA00071662"/>
    </source>
</evidence>
<dbReference type="InterPro" id="IPR012675">
    <property type="entry name" value="Beta-grasp_dom_sf"/>
</dbReference>